<dbReference type="AlphaFoldDB" id="A0AAE1BYX9"/>
<comment type="caution">
    <text evidence="1">The sequence shown here is derived from an EMBL/GenBank/DDBJ whole genome shotgun (WGS) entry which is preliminary data.</text>
</comment>
<dbReference type="Proteomes" id="UP001274830">
    <property type="component" value="Unassembled WGS sequence"/>
</dbReference>
<proteinExistence type="predicted"/>
<reference evidence="1" key="1">
    <citation type="submission" date="2023-07" db="EMBL/GenBank/DDBJ databases">
        <title>Black Yeasts Isolated from many extreme environments.</title>
        <authorList>
            <person name="Coleine C."/>
            <person name="Stajich J.E."/>
            <person name="Selbmann L."/>
        </authorList>
    </citation>
    <scope>NUCLEOTIDE SEQUENCE</scope>
    <source>
        <strain evidence="1">CCFEE 5485</strain>
    </source>
</reference>
<evidence type="ECO:0000313" key="1">
    <source>
        <dbReference type="EMBL" id="KAK3673050.1"/>
    </source>
</evidence>
<evidence type="ECO:0000313" key="2">
    <source>
        <dbReference type="Proteomes" id="UP001274830"/>
    </source>
</evidence>
<keyword evidence="2" id="KW-1185">Reference proteome</keyword>
<name>A0AAE1BYX9_9PEZI</name>
<dbReference type="EMBL" id="JAUTXT010000028">
    <property type="protein sequence ID" value="KAK3673050.1"/>
    <property type="molecule type" value="Genomic_DNA"/>
</dbReference>
<gene>
    <name evidence="1" type="ORF">LTR78_007161</name>
</gene>
<protein>
    <submittedName>
        <fullName evidence="1">Uncharacterized protein</fullName>
    </submittedName>
</protein>
<organism evidence="1 2">
    <name type="scientific">Recurvomyces mirabilis</name>
    <dbReference type="NCBI Taxonomy" id="574656"/>
    <lineage>
        <taxon>Eukaryota</taxon>
        <taxon>Fungi</taxon>
        <taxon>Dikarya</taxon>
        <taxon>Ascomycota</taxon>
        <taxon>Pezizomycotina</taxon>
        <taxon>Dothideomycetes</taxon>
        <taxon>Dothideomycetidae</taxon>
        <taxon>Mycosphaerellales</taxon>
        <taxon>Teratosphaeriaceae</taxon>
        <taxon>Recurvomyces</taxon>
    </lineage>
</organism>
<accession>A0AAE1BYX9</accession>
<sequence>MDPATASLAELARSLGNVTLAKESDRLATTILSMESPAVELMPEGAELDVEVPSLVAQGERPAPDPRTIGVYDNSFFVVLPTSALNPFAVQQSHDAVADLFTVIEAVAREPGKGVLQMVSYSHDDGNTVQHLFKLTAPSGRTATIVLSDAQWRKLLKKQYRHPWLTMLSTLVYRRSARSHYHVRGHLYRAFGDHALAVDERVWLDRWDSQPPRSARHLLYARLRISSEEPRDGKIAELLPCGHYENIRKIQIFAMKSPACSSYSCEQCGCRVLLPEDDRELMLRTERRRTKEHIRVTAEWQVLDDQVLDHSMQNLMPASALRCALAAALGSLRLPALVCPPELSFLHFAETSAVFHALDDTLKDMQTINARNAQELFEMLVDCVKLARFDGPDSALTLSGQLLPGWSEDLKRWLTRTHSDVLDQAEVSWEYGIEEPVTSMAELASMMSNTTIDHDPTGMDDLQALVHHGGVDR</sequence>